<dbReference type="Gene3D" id="3.30.110.170">
    <property type="entry name" value="Protein of unknown function (DUF541), domain 1"/>
    <property type="match status" value="1"/>
</dbReference>
<gene>
    <name evidence="1" type="ORF">AAEO50_06150</name>
</gene>
<sequence length="220" mass="24537">MYSYPSYFRTNPEVRSRKITVTGEHTMYVDPDQAIVSLGVVTQDEDLEEAQRQNREISNRVVQSLVDNGIPKMDIQTSTYQIFPKYNYEDGKQIFTGYEIRHVFRVTVNDIESLGKIIDDAIKSGANRVENIQFVNSDPAKTYQQALAAAYKKAYEKALTLSNQSGQQLDPHPKSITEHSGAAVIPFASTSLVQAAEDSTSLQPGQIGVTASLTAEYRSY</sequence>
<reference evidence="1 2" key="1">
    <citation type="submission" date="2024-04" db="EMBL/GenBank/DDBJ databases">
        <title>Bacillus oryzaecorticis sp. nov., a moderately halophilic bacterium isolated from rice husks.</title>
        <authorList>
            <person name="Zhu H.-S."/>
        </authorList>
    </citation>
    <scope>NUCLEOTIDE SEQUENCE [LARGE SCALE GENOMIC DNA]</scope>
    <source>
        <strain evidence="1 2">ZC255</strain>
    </source>
</reference>
<dbReference type="Proteomes" id="UP001389717">
    <property type="component" value="Unassembled WGS sequence"/>
</dbReference>
<name>A0ABU9K6Z8_9BACI</name>
<dbReference type="Pfam" id="PF04402">
    <property type="entry name" value="SIMPL"/>
    <property type="match status" value="1"/>
</dbReference>
<evidence type="ECO:0000313" key="1">
    <source>
        <dbReference type="EMBL" id="MEL3971862.1"/>
    </source>
</evidence>
<accession>A0ABU9K6Z8</accession>
<dbReference type="Gene3D" id="3.30.70.2970">
    <property type="entry name" value="Protein of unknown function (DUF541), domain 2"/>
    <property type="match status" value="1"/>
</dbReference>
<evidence type="ECO:0000313" key="2">
    <source>
        <dbReference type="Proteomes" id="UP001389717"/>
    </source>
</evidence>
<dbReference type="EMBL" id="JBBYAF010000008">
    <property type="protein sequence ID" value="MEL3971862.1"/>
    <property type="molecule type" value="Genomic_DNA"/>
</dbReference>
<dbReference type="InterPro" id="IPR007497">
    <property type="entry name" value="SIMPL/DUF541"/>
</dbReference>
<protein>
    <submittedName>
        <fullName evidence="1">SIMPL domain-containing protein</fullName>
    </submittedName>
</protein>
<proteinExistence type="predicted"/>
<organism evidence="1 2">
    <name type="scientific">Rossellomorea oryzaecorticis</name>
    <dbReference type="NCBI Taxonomy" id="1396505"/>
    <lineage>
        <taxon>Bacteria</taxon>
        <taxon>Bacillati</taxon>
        <taxon>Bacillota</taxon>
        <taxon>Bacilli</taxon>
        <taxon>Bacillales</taxon>
        <taxon>Bacillaceae</taxon>
        <taxon>Rossellomorea</taxon>
    </lineage>
</organism>
<dbReference type="RefSeq" id="WP_341981629.1">
    <property type="nucleotide sequence ID" value="NZ_JBBYAF010000008.1"/>
</dbReference>
<dbReference type="PANTHER" id="PTHR34387:SF2">
    <property type="entry name" value="SLR1258 PROTEIN"/>
    <property type="match status" value="1"/>
</dbReference>
<comment type="caution">
    <text evidence="1">The sequence shown here is derived from an EMBL/GenBank/DDBJ whole genome shotgun (WGS) entry which is preliminary data.</text>
</comment>
<dbReference type="PANTHER" id="PTHR34387">
    <property type="entry name" value="SLR1258 PROTEIN"/>
    <property type="match status" value="1"/>
</dbReference>
<dbReference type="InterPro" id="IPR052022">
    <property type="entry name" value="26kDa_periplasmic_antigen"/>
</dbReference>
<keyword evidence="2" id="KW-1185">Reference proteome</keyword>